<dbReference type="EMBL" id="KB320581">
    <property type="protein sequence ID" value="ELW68075.1"/>
    <property type="molecule type" value="Genomic_DNA"/>
</dbReference>
<sequence length="170" mass="18473">MKYKGRPDSSAGRTAGAYKGPGDRNEGAVQASGLCGVDGTVTAGAPAGSRYLSLHSRFPIPLLPNTASTSGEPGIGEETRHTRHCHQRIGEETRHTRHCHQGIGEETRHTRHCHQRIGEETRHTRHCHQGIGEETRHTRCCAPAPSGGEGEDWAVTLLCYAKGARQPVYH</sequence>
<accession>L9KYR3</accession>
<feature type="region of interest" description="Disordered" evidence="1">
    <location>
        <begin position="1"/>
        <end position="25"/>
    </location>
</feature>
<dbReference type="InParanoid" id="L9KYR3"/>
<reference evidence="3" key="1">
    <citation type="submission" date="2012-07" db="EMBL/GenBank/DDBJ databases">
        <title>Genome of the Chinese tree shrew, a rising model animal genetically related to primates.</title>
        <authorList>
            <person name="Zhang G."/>
            <person name="Fan Y."/>
            <person name="Yao Y."/>
            <person name="Huang Z."/>
        </authorList>
    </citation>
    <scope>NUCLEOTIDE SEQUENCE [LARGE SCALE GENOMIC DNA]</scope>
</reference>
<organism evidence="2 3">
    <name type="scientific">Tupaia chinensis</name>
    <name type="common">Chinese tree shrew</name>
    <name type="synonym">Tupaia belangeri chinensis</name>
    <dbReference type="NCBI Taxonomy" id="246437"/>
    <lineage>
        <taxon>Eukaryota</taxon>
        <taxon>Metazoa</taxon>
        <taxon>Chordata</taxon>
        <taxon>Craniata</taxon>
        <taxon>Vertebrata</taxon>
        <taxon>Euteleostomi</taxon>
        <taxon>Mammalia</taxon>
        <taxon>Eutheria</taxon>
        <taxon>Euarchontoglires</taxon>
        <taxon>Scandentia</taxon>
        <taxon>Tupaiidae</taxon>
        <taxon>Tupaia</taxon>
    </lineage>
</organism>
<gene>
    <name evidence="2" type="ORF">TREES_T100013850</name>
</gene>
<proteinExistence type="predicted"/>
<protein>
    <submittedName>
        <fullName evidence="2">Uncharacterized protein</fullName>
    </submittedName>
</protein>
<dbReference type="Proteomes" id="UP000011518">
    <property type="component" value="Unassembled WGS sequence"/>
</dbReference>
<keyword evidence="3" id="KW-1185">Reference proteome</keyword>
<name>L9KYR3_TUPCH</name>
<dbReference type="AlphaFoldDB" id="L9KYR3"/>
<evidence type="ECO:0000313" key="3">
    <source>
        <dbReference type="Proteomes" id="UP000011518"/>
    </source>
</evidence>
<reference evidence="3" key="2">
    <citation type="journal article" date="2013" name="Nat. Commun.">
        <title>Genome of the Chinese tree shrew.</title>
        <authorList>
            <person name="Fan Y."/>
            <person name="Huang Z.Y."/>
            <person name="Cao C.C."/>
            <person name="Chen C.S."/>
            <person name="Chen Y.X."/>
            <person name="Fan D.D."/>
            <person name="He J."/>
            <person name="Hou H.L."/>
            <person name="Hu L."/>
            <person name="Hu X.T."/>
            <person name="Jiang X.T."/>
            <person name="Lai R."/>
            <person name="Lang Y.S."/>
            <person name="Liang B."/>
            <person name="Liao S.G."/>
            <person name="Mu D."/>
            <person name="Ma Y.Y."/>
            <person name="Niu Y.Y."/>
            <person name="Sun X.Q."/>
            <person name="Xia J.Q."/>
            <person name="Xiao J."/>
            <person name="Xiong Z.Q."/>
            <person name="Xu L."/>
            <person name="Yang L."/>
            <person name="Zhang Y."/>
            <person name="Zhao W."/>
            <person name="Zhao X.D."/>
            <person name="Zheng Y.T."/>
            <person name="Zhou J.M."/>
            <person name="Zhu Y.B."/>
            <person name="Zhang G.J."/>
            <person name="Wang J."/>
            <person name="Yao Y.G."/>
        </authorList>
    </citation>
    <scope>NUCLEOTIDE SEQUENCE [LARGE SCALE GENOMIC DNA]</scope>
</reference>
<evidence type="ECO:0000256" key="1">
    <source>
        <dbReference type="SAM" id="MobiDB-lite"/>
    </source>
</evidence>
<evidence type="ECO:0000313" key="2">
    <source>
        <dbReference type="EMBL" id="ELW68075.1"/>
    </source>
</evidence>